<comment type="subcellular location">
    <subcellularLocation>
        <location evidence="1">Membrane</location>
    </subcellularLocation>
</comment>
<dbReference type="Proteomes" id="UP000461880">
    <property type="component" value="Unassembled WGS sequence"/>
</dbReference>
<evidence type="ECO:0000259" key="5">
    <source>
        <dbReference type="PROSITE" id="PS50885"/>
    </source>
</evidence>
<keyword evidence="3" id="KW-0808">Transferase</keyword>
<feature type="transmembrane region" description="Helical" evidence="4">
    <location>
        <begin position="34"/>
        <end position="58"/>
    </location>
</feature>
<dbReference type="CDD" id="cd06225">
    <property type="entry name" value="HAMP"/>
    <property type="match status" value="1"/>
</dbReference>
<name>A0A7X2NU66_9FIRM</name>
<evidence type="ECO:0000256" key="1">
    <source>
        <dbReference type="ARBA" id="ARBA00004370"/>
    </source>
</evidence>
<comment type="caution">
    <text evidence="6">The sequence shown here is derived from an EMBL/GenBank/DDBJ whole genome shotgun (WGS) entry which is preliminary data.</text>
</comment>
<dbReference type="Gene3D" id="3.30.565.10">
    <property type="entry name" value="Histidine kinase-like ATPase, C-terminal domain"/>
    <property type="match status" value="1"/>
</dbReference>
<dbReference type="AlphaFoldDB" id="A0A7X2NU66"/>
<dbReference type="Pfam" id="PF06580">
    <property type="entry name" value="His_kinase"/>
    <property type="match status" value="1"/>
</dbReference>
<keyword evidence="4" id="KW-1133">Transmembrane helix</keyword>
<evidence type="ECO:0000313" key="7">
    <source>
        <dbReference type="Proteomes" id="UP000461880"/>
    </source>
</evidence>
<dbReference type="GO" id="GO:0000155">
    <property type="term" value="F:phosphorelay sensor kinase activity"/>
    <property type="evidence" value="ECO:0007669"/>
    <property type="project" value="InterPro"/>
</dbReference>
<dbReference type="PROSITE" id="PS50885">
    <property type="entry name" value="HAMP"/>
    <property type="match status" value="1"/>
</dbReference>
<feature type="domain" description="HAMP" evidence="5">
    <location>
        <begin position="321"/>
        <end position="374"/>
    </location>
</feature>
<sequence>MHEALMHGLIAFLRGRIIGKRGTMKRKRRSLKWSMLNTIITSWLLPIIVITLIISVFVEARLSEQMNRTVSTTMEKAAEICNLRLNDCITQSKEISYNSQLREIYQRWKETGNRADLYADVSVLLEEKYKFNQDYLMTGLYFTEDPDTVYFTGNQSLRSSRNYYDKVSKKHILEEAESIDTRTVLVADGMHVYLVRNIMDRSFQPYAVLFMDLNRDRIFESLRAVWQYESFAVYSKDTLLAAAKEAEETMPSDLIQDGQVHVRNWNEVYISSDIADHPIVYIVKFDRNAVAEESRTPLVLFAMLLLFLIPLIIRMFRFFQKRVQEPVEELAAASQEIQNGKYGVVVKVHENNGEITDLDQNFNAMSRQLKDAFERIYGEEIALRDANIHALQSQINPHFLNNTLEIINWEARMAGNDKVSEMIEALSTMMSATADRDRKPLIPLSEEMSYVDAYLYIIQCRFGDAFTCTISVPEEIGNYLVPRLIIQPVIENAVEHGRDESGRGRVSLTIEGGENEQADLLITILNKGEPSKEDMEKIRILLSDDDTELTHASHIGIRNVNRRLKMIYGEESGLTIGPDGHGNTRSAIFIKK</sequence>
<reference evidence="6 7" key="1">
    <citation type="submission" date="2019-08" db="EMBL/GenBank/DDBJ databases">
        <title>In-depth cultivation of the pig gut microbiome towards novel bacterial diversity and tailored functional studies.</title>
        <authorList>
            <person name="Wylensek D."/>
            <person name="Hitch T.C.A."/>
            <person name="Clavel T."/>
        </authorList>
    </citation>
    <scope>NUCLEOTIDE SEQUENCE [LARGE SCALE GENOMIC DNA]</scope>
    <source>
        <strain evidence="6 7">Oil+RF-744-GAM-WT-6</strain>
    </source>
</reference>
<keyword evidence="4" id="KW-0812">Transmembrane</keyword>
<feature type="transmembrane region" description="Helical" evidence="4">
    <location>
        <begin position="298"/>
        <end position="316"/>
    </location>
</feature>
<dbReference type="GO" id="GO:0016020">
    <property type="term" value="C:membrane"/>
    <property type="evidence" value="ECO:0007669"/>
    <property type="project" value="UniProtKB-SubCell"/>
</dbReference>
<keyword evidence="2" id="KW-0597">Phosphoprotein</keyword>
<evidence type="ECO:0000256" key="3">
    <source>
        <dbReference type="ARBA" id="ARBA00022679"/>
    </source>
</evidence>
<dbReference type="Gene3D" id="6.10.340.10">
    <property type="match status" value="1"/>
</dbReference>
<organism evidence="6 7">
    <name type="scientific">Stecheria intestinalis</name>
    <dbReference type="NCBI Taxonomy" id="2606630"/>
    <lineage>
        <taxon>Bacteria</taxon>
        <taxon>Bacillati</taxon>
        <taxon>Bacillota</taxon>
        <taxon>Erysipelotrichia</taxon>
        <taxon>Erysipelotrichales</taxon>
        <taxon>Erysipelotrichaceae</taxon>
        <taxon>Stecheria</taxon>
    </lineage>
</organism>
<evidence type="ECO:0000256" key="2">
    <source>
        <dbReference type="ARBA" id="ARBA00022553"/>
    </source>
</evidence>
<protein>
    <submittedName>
        <fullName evidence="6">HAMP domain-containing protein</fullName>
    </submittedName>
</protein>
<keyword evidence="7" id="KW-1185">Reference proteome</keyword>
<proteinExistence type="predicted"/>
<keyword evidence="4" id="KW-0472">Membrane</keyword>
<dbReference type="Pfam" id="PF00672">
    <property type="entry name" value="HAMP"/>
    <property type="match status" value="1"/>
</dbReference>
<dbReference type="InterPro" id="IPR036890">
    <property type="entry name" value="HATPase_C_sf"/>
</dbReference>
<dbReference type="InterPro" id="IPR050640">
    <property type="entry name" value="Bact_2-comp_sensor_kinase"/>
</dbReference>
<dbReference type="SUPFAM" id="SSF158472">
    <property type="entry name" value="HAMP domain-like"/>
    <property type="match status" value="1"/>
</dbReference>
<dbReference type="InterPro" id="IPR003660">
    <property type="entry name" value="HAMP_dom"/>
</dbReference>
<dbReference type="SUPFAM" id="SSF55874">
    <property type="entry name" value="ATPase domain of HSP90 chaperone/DNA topoisomerase II/histidine kinase"/>
    <property type="match status" value="1"/>
</dbReference>
<dbReference type="EMBL" id="VUMN01000036">
    <property type="protein sequence ID" value="MSS59548.1"/>
    <property type="molecule type" value="Genomic_DNA"/>
</dbReference>
<evidence type="ECO:0000256" key="4">
    <source>
        <dbReference type="SAM" id="Phobius"/>
    </source>
</evidence>
<dbReference type="InterPro" id="IPR010559">
    <property type="entry name" value="Sig_transdc_His_kin_internal"/>
</dbReference>
<dbReference type="SMART" id="SM00304">
    <property type="entry name" value="HAMP"/>
    <property type="match status" value="1"/>
</dbReference>
<gene>
    <name evidence="6" type="ORF">FYJ51_11655</name>
</gene>
<accession>A0A7X2NU66</accession>
<evidence type="ECO:0000313" key="6">
    <source>
        <dbReference type="EMBL" id="MSS59548.1"/>
    </source>
</evidence>
<dbReference type="PANTHER" id="PTHR34220:SF7">
    <property type="entry name" value="SENSOR HISTIDINE KINASE YPDA"/>
    <property type="match status" value="1"/>
</dbReference>
<dbReference type="PANTHER" id="PTHR34220">
    <property type="entry name" value="SENSOR HISTIDINE KINASE YPDA"/>
    <property type="match status" value="1"/>
</dbReference>